<feature type="compositionally biased region" description="Polar residues" evidence="2">
    <location>
        <begin position="723"/>
        <end position="737"/>
    </location>
</feature>
<dbReference type="PANTHER" id="PTHR46918">
    <property type="entry name" value="SYNAPTONEMAL COMPLEX PROTEIN 1"/>
    <property type="match status" value="1"/>
</dbReference>
<dbReference type="Proteomes" id="UP001054837">
    <property type="component" value="Unassembled WGS sequence"/>
</dbReference>
<dbReference type="EMBL" id="BPLQ01009992">
    <property type="protein sequence ID" value="GIY47712.1"/>
    <property type="molecule type" value="Genomic_DNA"/>
</dbReference>
<reference evidence="3 4" key="1">
    <citation type="submission" date="2021-06" db="EMBL/GenBank/DDBJ databases">
        <title>Caerostris darwini draft genome.</title>
        <authorList>
            <person name="Kono N."/>
            <person name="Arakawa K."/>
        </authorList>
    </citation>
    <scope>NUCLEOTIDE SEQUENCE [LARGE SCALE GENOMIC DNA]</scope>
</reference>
<dbReference type="AlphaFoldDB" id="A0AAV4TSI2"/>
<sequence length="998" mass="116031">MPFPNCKTTYVRPLCENNEANIHQKNFTSPIQQYKISENYMKGMNEDINLKNMDEVKKVYMDNLNSVHSKLFAGVEEIQRWKTSVEMENRQKNKKIEELLQTIELQRKTILDLQLQNENLSYQLSEEIQQRSFVVKKLHSSKELCSALKKHYNTLQEHYKCRDKIEEEINLADSKRLKAIENLQNRFDKVCREHSEKVGYLNDALSSETNKALNLKDALEQQQSIFENEKKTLCSIIENCQGEITKLSEEIEEEKNKYRLVIEDKNVLKCKVQELENLTEIYASKLKDAEENLSVIQKDYEEFVESVKLKEKETKEKVSALDDIIKSLECKVNVMEIKIKEEENKNENLTNHVTTLENKKCNLEAQISEAKAELTSFGQLQIEYNALKEHVSEFSIKETYYNTALENLNTEIKKYKSEVEKPCQLCSEKDENLLKVTEEYENKIAVTMEKLQYLEESNSQLHSKMKSLEDDLEIKSEMMCIRDEKISNLESTVSTYEVQLDTLKNENINMKEDFEKEKNRVKICLECEQLTNKLNEMNISQQKTKEELHEQKIENKEIMKMLNEMESSYNDDRINKEKEIIKFQEIIRRLEDEAGVMNFKLKDLETLKCQNQTLKDEMEELKLNANTQEDLDQLRVQNKKLKNDLEGLKKLKSENKMLKNDLKDFTKLKAKYEELKNDFEDLNDLKTQNNKLIDDLEDLKSKLLTVERESLDENNKKNNSSSDQMLPNQPDEINTCTAPKASGGRSKRKTKISIQSQNKTPKTDIVDSVLVENNSKKFSQGLKDNEITSTSSDIVDSVLVENNSKKCSQGLKDNETASTSSEDAYFKEDSKTLTSDKNKWELDSSGSDYLEIAYDKKSETFIGLTPKKTSSPILNFLGTKKTSLFNHNMKRNSLSTPENYANKLPTKKNKTELGNSMQMQPTKFSERNADFISCKENVLKKNTLMNNTPSIPADKRKINTSTPLGQRKFFKSPLSMRDKMFKKPSSQAQWSDFLKSTK</sequence>
<dbReference type="InterPro" id="IPR008827">
    <property type="entry name" value="SYCP1"/>
</dbReference>
<evidence type="ECO:0000313" key="3">
    <source>
        <dbReference type="EMBL" id="GIY47712.1"/>
    </source>
</evidence>
<feature type="coiled-coil region" evidence="1">
    <location>
        <begin position="82"/>
        <end position="116"/>
    </location>
</feature>
<gene>
    <name evidence="3" type="primary">AVEN_76467_1</name>
    <name evidence="3" type="ORF">CDAR_124082</name>
</gene>
<comment type="caution">
    <text evidence="3">The sequence shown here is derived from an EMBL/GenBank/DDBJ whole genome shotgun (WGS) entry which is preliminary data.</text>
</comment>
<organism evidence="3 4">
    <name type="scientific">Caerostris darwini</name>
    <dbReference type="NCBI Taxonomy" id="1538125"/>
    <lineage>
        <taxon>Eukaryota</taxon>
        <taxon>Metazoa</taxon>
        <taxon>Ecdysozoa</taxon>
        <taxon>Arthropoda</taxon>
        <taxon>Chelicerata</taxon>
        <taxon>Arachnida</taxon>
        <taxon>Araneae</taxon>
        <taxon>Araneomorphae</taxon>
        <taxon>Entelegynae</taxon>
        <taxon>Araneoidea</taxon>
        <taxon>Araneidae</taxon>
        <taxon>Caerostris</taxon>
    </lineage>
</organism>
<evidence type="ECO:0000313" key="4">
    <source>
        <dbReference type="Proteomes" id="UP001054837"/>
    </source>
</evidence>
<dbReference type="GO" id="GO:0007130">
    <property type="term" value="P:synaptonemal complex assembly"/>
    <property type="evidence" value="ECO:0007669"/>
    <property type="project" value="InterPro"/>
</dbReference>
<feature type="coiled-coil region" evidence="1">
    <location>
        <begin position="202"/>
        <end position="359"/>
    </location>
</feature>
<evidence type="ECO:0000256" key="1">
    <source>
        <dbReference type="SAM" id="Coils"/>
    </source>
</evidence>
<accession>A0AAV4TSI2</accession>
<name>A0AAV4TSI2_9ARAC</name>
<dbReference type="PANTHER" id="PTHR46918:SF1">
    <property type="entry name" value="SYNAPTONEMAL COMPLEX PROTEIN 1"/>
    <property type="match status" value="1"/>
</dbReference>
<proteinExistence type="predicted"/>
<protein>
    <recommendedName>
        <fullName evidence="5">Synaptonemal complex protein 1</fullName>
    </recommendedName>
</protein>
<dbReference type="GO" id="GO:0000795">
    <property type="term" value="C:synaptonemal complex"/>
    <property type="evidence" value="ECO:0007669"/>
    <property type="project" value="InterPro"/>
</dbReference>
<keyword evidence="4" id="KW-1185">Reference proteome</keyword>
<evidence type="ECO:0008006" key="5">
    <source>
        <dbReference type="Google" id="ProtNLM"/>
    </source>
</evidence>
<keyword evidence="1" id="KW-0175">Coiled coil</keyword>
<feature type="region of interest" description="Disordered" evidence="2">
    <location>
        <begin position="710"/>
        <end position="761"/>
    </location>
</feature>
<evidence type="ECO:0000256" key="2">
    <source>
        <dbReference type="SAM" id="MobiDB-lite"/>
    </source>
</evidence>